<keyword evidence="1" id="KW-1133">Transmembrane helix</keyword>
<evidence type="ECO:0000256" key="1">
    <source>
        <dbReference type="SAM" id="Phobius"/>
    </source>
</evidence>
<accession>A0ABT3P786</accession>
<keyword evidence="1" id="KW-0472">Membrane</keyword>
<organism evidence="2 3">
    <name type="scientific">Alteromonas aquimaris</name>
    <dbReference type="NCBI Taxonomy" id="2998417"/>
    <lineage>
        <taxon>Bacteria</taxon>
        <taxon>Pseudomonadati</taxon>
        <taxon>Pseudomonadota</taxon>
        <taxon>Gammaproteobacteria</taxon>
        <taxon>Alteromonadales</taxon>
        <taxon>Alteromonadaceae</taxon>
        <taxon>Alteromonas/Salinimonas group</taxon>
        <taxon>Alteromonas</taxon>
    </lineage>
</organism>
<reference evidence="2" key="1">
    <citation type="submission" date="2022-11" db="EMBL/GenBank/DDBJ databases">
        <title>Alteromonas sp. nov., isolated from sea water of the Qingdao.</title>
        <authorList>
            <person name="Wang Q."/>
        </authorList>
    </citation>
    <scope>NUCLEOTIDE SEQUENCE</scope>
    <source>
        <strain evidence="2">ASW11-7</strain>
    </source>
</reference>
<feature type="transmembrane region" description="Helical" evidence="1">
    <location>
        <begin position="78"/>
        <end position="96"/>
    </location>
</feature>
<name>A0ABT3P786_9ALTE</name>
<gene>
    <name evidence="2" type="ORF">OPS25_09025</name>
</gene>
<dbReference type="RefSeq" id="WP_265617386.1">
    <property type="nucleotide sequence ID" value="NZ_JAPFRD010000010.1"/>
</dbReference>
<evidence type="ECO:0000313" key="3">
    <source>
        <dbReference type="Proteomes" id="UP001142810"/>
    </source>
</evidence>
<feature type="transmembrane region" description="Helical" evidence="1">
    <location>
        <begin position="55"/>
        <end position="72"/>
    </location>
</feature>
<dbReference type="EMBL" id="JAPFRD010000010">
    <property type="protein sequence ID" value="MCW8108636.1"/>
    <property type="molecule type" value="Genomic_DNA"/>
</dbReference>
<sequence>MALIDCPSCTKKISDKADTCQHCGFNLGQATDEDIVRKKQLNRFKKLNSIQTQSMIAMLLFVAGFAFMYWGGARQDELHYNIAVLMSVVGFVWYIVNRIRILIIKRFSS</sequence>
<dbReference type="Proteomes" id="UP001142810">
    <property type="component" value="Unassembled WGS sequence"/>
</dbReference>
<keyword evidence="1" id="KW-0812">Transmembrane</keyword>
<protein>
    <recommendedName>
        <fullName evidence="4">Zinc ribbon domain-containing protein</fullName>
    </recommendedName>
</protein>
<proteinExistence type="predicted"/>
<evidence type="ECO:0000313" key="2">
    <source>
        <dbReference type="EMBL" id="MCW8108636.1"/>
    </source>
</evidence>
<keyword evidence="3" id="KW-1185">Reference proteome</keyword>
<comment type="caution">
    <text evidence="2">The sequence shown here is derived from an EMBL/GenBank/DDBJ whole genome shotgun (WGS) entry which is preliminary data.</text>
</comment>
<evidence type="ECO:0008006" key="4">
    <source>
        <dbReference type="Google" id="ProtNLM"/>
    </source>
</evidence>